<proteinExistence type="predicted"/>
<dbReference type="RefSeq" id="WP_153532938.1">
    <property type="nucleotide sequence ID" value="NZ_WEGH01000002.1"/>
</dbReference>
<feature type="transmembrane region" description="Helical" evidence="2">
    <location>
        <begin position="103"/>
        <end position="122"/>
    </location>
</feature>
<name>A0A7K0BUB6_9ACTN</name>
<dbReference type="EMBL" id="WEGH01000002">
    <property type="protein sequence ID" value="MQY04769.1"/>
    <property type="molecule type" value="Genomic_DNA"/>
</dbReference>
<reference evidence="3 4" key="1">
    <citation type="submission" date="2019-10" db="EMBL/GenBank/DDBJ databases">
        <title>Actinomadura rubteroloni sp. nov. and Actinomadura macrotermitis sp. nov., isolated from the gut of fungus growing-termite Macrotermes natalensis.</title>
        <authorList>
            <person name="Benndorf R."/>
            <person name="Martin K."/>
            <person name="Kuefner M."/>
            <person name="De Beer W."/>
            <person name="Kaster A.-K."/>
            <person name="Vollmers J."/>
            <person name="Poulsen M."/>
            <person name="Beemelmanns C."/>
        </authorList>
    </citation>
    <scope>NUCLEOTIDE SEQUENCE [LARGE SCALE GENOMIC DNA]</scope>
    <source>
        <strain evidence="3 4">RB68</strain>
    </source>
</reference>
<keyword evidence="2" id="KW-0812">Transmembrane</keyword>
<evidence type="ECO:0000313" key="3">
    <source>
        <dbReference type="EMBL" id="MQY04769.1"/>
    </source>
</evidence>
<feature type="transmembrane region" description="Helical" evidence="2">
    <location>
        <begin position="239"/>
        <end position="261"/>
    </location>
</feature>
<feature type="transmembrane region" description="Helical" evidence="2">
    <location>
        <begin position="273"/>
        <end position="291"/>
    </location>
</feature>
<organism evidence="3 4">
    <name type="scientific">Actinomadura macrotermitis</name>
    <dbReference type="NCBI Taxonomy" id="2585200"/>
    <lineage>
        <taxon>Bacteria</taxon>
        <taxon>Bacillati</taxon>
        <taxon>Actinomycetota</taxon>
        <taxon>Actinomycetes</taxon>
        <taxon>Streptosporangiales</taxon>
        <taxon>Thermomonosporaceae</taxon>
        <taxon>Actinomadura</taxon>
    </lineage>
</organism>
<dbReference type="AlphaFoldDB" id="A0A7K0BUB6"/>
<feature type="transmembrane region" description="Helical" evidence="2">
    <location>
        <begin position="182"/>
        <end position="202"/>
    </location>
</feature>
<feature type="region of interest" description="Disordered" evidence="1">
    <location>
        <begin position="297"/>
        <end position="324"/>
    </location>
</feature>
<feature type="transmembrane region" description="Helical" evidence="2">
    <location>
        <begin position="214"/>
        <end position="232"/>
    </location>
</feature>
<feature type="transmembrane region" description="Helical" evidence="2">
    <location>
        <begin position="142"/>
        <end position="161"/>
    </location>
</feature>
<accession>A0A7K0BUB6</accession>
<feature type="compositionally biased region" description="Basic residues" evidence="1">
    <location>
        <begin position="314"/>
        <end position="324"/>
    </location>
</feature>
<sequence length="324" mass="34539">MNAVILACCAQLLFFAAYVMFKSAAARMRPLTGRRPLIAVGSILHERRWLLGLVVLMAGFAMADLALLTLPIASALPAYSGTLPLLLMLGIWRFGDRLTRREAAALLLTVAAMVLAALSVLLVPEGPLTVTGRPADPAVPPLWKMAAVVVPSLLIPVWMFAARDRLVPARHARRLTGVAYGIGAGAMLGTSEVFGLGLALRIRGGHARELLTGPLPPLFLVSGLLGIGLLSIGLQRCRLTVLVTVLTVTAKIHLLLSATLLYGEPWPRDPVVFGLRAGAVLVAVLAVLVFPRYERKTRKPKPPASAAPDAAYVGRRRRNAVSSV</sequence>
<keyword evidence="2" id="KW-0472">Membrane</keyword>
<evidence type="ECO:0008006" key="5">
    <source>
        <dbReference type="Google" id="ProtNLM"/>
    </source>
</evidence>
<dbReference type="Proteomes" id="UP000487268">
    <property type="component" value="Unassembled WGS sequence"/>
</dbReference>
<evidence type="ECO:0000256" key="2">
    <source>
        <dbReference type="SAM" id="Phobius"/>
    </source>
</evidence>
<protein>
    <recommendedName>
        <fullName evidence="5">Integral membrane protein</fullName>
    </recommendedName>
</protein>
<evidence type="ECO:0000313" key="4">
    <source>
        <dbReference type="Proteomes" id="UP000487268"/>
    </source>
</evidence>
<comment type="caution">
    <text evidence="3">The sequence shown here is derived from an EMBL/GenBank/DDBJ whole genome shotgun (WGS) entry which is preliminary data.</text>
</comment>
<keyword evidence="2" id="KW-1133">Transmembrane helix</keyword>
<dbReference type="OrthoDB" id="3476400at2"/>
<keyword evidence="4" id="KW-1185">Reference proteome</keyword>
<gene>
    <name evidence="3" type="ORF">ACRB68_28310</name>
</gene>
<evidence type="ECO:0000256" key="1">
    <source>
        <dbReference type="SAM" id="MobiDB-lite"/>
    </source>
</evidence>
<feature type="transmembrane region" description="Helical" evidence="2">
    <location>
        <begin position="49"/>
        <end position="70"/>
    </location>
</feature>